<sequence length="103" mass="12198">MITKQELIEELKVKETRVIKKELQDRLLKKWENEGKPLECGCGRELPGMPEEFKQIQNNLFETPCGKKRKLKIPARYDAVQILKQLMPWIAWDGNIKNNMEIF</sequence>
<keyword evidence="2" id="KW-1185">Reference proteome</keyword>
<dbReference type="RefSeq" id="WP_096204954.1">
    <property type="nucleotide sequence ID" value="NZ_FZMP01000099.1"/>
</dbReference>
<dbReference type="STRING" id="1392998.ANME2D_03307"/>
<name>A0A284VMX2_9EURY</name>
<dbReference type="EMBL" id="FZMP01000099">
    <property type="protein sequence ID" value="SNQ60553.1"/>
    <property type="molecule type" value="Genomic_DNA"/>
</dbReference>
<dbReference type="AlphaFoldDB" id="A0A284VMX2"/>
<accession>A0A284VMX2</accession>
<gene>
    <name evidence="1" type="ORF">MNV_1880004</name>
</gene>
<reference evidence="2" key="1">
    <citation type="submission" date="2017-06" db="EMBL/GenBank/DDBJ databases">
        <authorList>
            <person name="Cremers G."/>
        </authorList>
    </citation>
    <scope>NUCLEOTIDE SEQUENCE [LARGE SCALE GENOMIC DNA]</scope>
</reference>
<protein>
    <submittedName>
        <fullName evidence="1">Uncharacterized protein</fullName>
    </submittedName>
</protein>
<evidence type="ECO:0000313" key="2">
    <source>
        <dbReference type="Proteomes" id="UP000218615"/>
    </source>
</evidence>
<organism evidence="1 2">
    <name type="scientific">Candidatus Methanoperedens nitratireducens</name>
    <dbReference type="NCBI Taxonomy" id="1392998"/>
    <lineage>
        <taxon>Archaea</taxon>
        <taxon>Methanobacteriati</taxon>
        <taxon>Methanobacteriota</taxon>
        <taxon>Stenosarchaea group</taxon>
        <taxon>Methanomicrobia</taxon>
        <taxon>Methanosarcinales</taxon>
        <taxon>ANME-2 cluster</taxon>
        <taxon>Candidatus Methanoperedentaceae</taxon>
        <taxon>Candidatus Methanoperedens</taxon>
    </lineage>
</organism>
<proteinExistence type="predicted"/>
<dbReference type="Proteomes" id="UP000218615">
    <property type="component" value="Unassembled WGS sequence"/>
</dbReference>
<dbReference type="OrthoDB" id="374295at2157"/>
<evidence type="ECO:0000313" key="1">
    <source>
        <dbReference type="EMBL" id="SNQ60553.1"/>
    </source>
</evidence>